<proteinExistence type="inferred from homology"/>
<name>A0ABS0J985_9BACT</name>
<dbReference type="PANTHER" id="PTHR43776">
    <property type="entry name" value="TRANSPORT ATP-BINDING PROTEIN"/>
    <property type="match status" value="1"/>
</dbReference>
<keyword evidence="4 6" id="KW-0067">ATP-binding</keyword>
<keyword evidence="3" id="KW-0547">Nucleotide-binding</keyword>
<comment type="similarity">
    <text evidence="1">Belongs to the ABC transporter superfamily.</text>
</comment>
<dbReference type="InterPro" id="IPR003439">
    <property type="entry name" value="ABC_transporter-like_ATP-bd"/>
</dbReference>
<dbReference type="Proteomes" id="UP001194469">
    <property type="component" value="Unassembled WGS sequence"/>
</dbReference>
<organism evidence="6 7">
    <name type="scientific">Nitratidesulfovibrio oxamicus</name>
    <dbReference type="NCBI Taxonomy" id="32016"/>
    <lineage>
        <taxon>Bacteria</taxon>
        <taxon>Pseudomonadati</taxon>
        <taxon>Thermodesulfobacteriota</taxon>
        <taxon>Desulfovibrionia</taxon>
        <taxon>Desulfovibrionales</taxon>
        <taxon>Desulfovibrionaceae</taxon>
        <taxon>Nitratidesulfovibrio</taxon>
    </lineage>
</organism>
<dbReference type="EMBL" id="VRYY01000695">
    <property type="protein sequence ID" value="MBG3878720.1"/>
    <property type="molecule type" value="Genomic_DNA"/>
</dbReference>
<evidence type="ECO:0000259" key="5">
    <source>
        <dbReference type="Pfam" id="PF00005"/>
    </source>
</evidence>
<dbReference type="PANTHER" id="PTHR43776:SF7">
    <property type="entry name" value="D,D-DIPEPTIDE TRANSPORT ATP-BINDING PROTEIN DDPF-RELATED"/>
    <property type="match status" value="1"/>
</dbReference>
<dbReference type="Gene3D" id="3.40.50.300">
    <property type="entry name" value="P-loop containing nucleotide triphosphate hydrolases"/>
    <property type="match status" value="1"/>
</dbReference>
<evidence type="ECO:0000256" key="4">
    <source>
        <dbReference type="ARBA" id="ARBA00022840"/>
    </source>
</evidence>
<evidence type="ECO:0000256" key="3">
    <source>
        <dbReference type="ARBA" id="ARBA00022741"/>
    </source>
</evidence>
<protein>
    <submittedName>
        <fullName evidence="6">ATP-binding cassette domain-containing protein</fullName>
    </submittedName>
</protein>
<evidence type="ECO:0000313" key="7">
    <source>
        <dbReference type="Proteomes" id="UP001194469"/>
    </source>
</evidence>
<dbReference type="RefSeq" id="WP_307831629.1">
    <property type="nucleotide sequence ID" value="NZ_VRYY01000695.1"/>
</dbReference>
<dbReference type="GO" id="GO:0005524">
    <property type="term" value="F:ATP binding"/>
    <property type="evidence" value="ECO:0007669"/>
    <property type="project" value="UniProtKB-KW"/>
</dbReference>
<dbReference type="InterPro" id="IPR027417">
    <property type="entry name" value="P-loop_NTPase"/>
</dbReference>
<reference evidence="6 7" key="1">
    <citation type="submission" date="2019-08" db="EMBL/GenBank/DDBJ databases">
        <authorList>
            <person name="Luo N."/>
        </authorList>
    </citation>
    <scope>NUCLEOTIDE SEQUENCE [LARGE SCALE GENOMIC DNA]</scope>
    <source>
        <strain evidence="6 7">NCIMB 9442</strain>
    </source>
</reference>
<dbReference type="Pfam" id="PF00005">
    <property type="entry name" value="ABC_tran"/>
    <property type="match status" value="1"/>
</dbReference>
<feature type="non-terminal residue" evidence="6">
    <location>
        <position position="74"/>
    </location>
</feature>
<accession>A0ABS0J985</accession>
<sequence length="74" mass="7801">MAPLLELRGICRHFTVRRGMFDPTPAVLRAVDGVSLTLDRGRTLGLVGESGCGKSTLARMVVGLLPPSAGQVLL</sequence>
<feature type="domain" description="ABC transporter" evidence="5">
    <location>
        <begin position="32"/>
        <end position="73"/>
    </location>
</feature>
<dbReference type="SUPFAM" id="SSF52540">
    <property type="entry name" value="P-loop containing nucleoside triphosphate hydrolases"/>
    <property type="match status" value="1"/>
</dbReference>
<dbReference type="InterPro" id="IPR050319">
    <property type="entry name" value="ABC_transp_ATP-bind"/>
</dbReference>
<evidence type="ECO:0000313" key="6">
    <source>
        <dbReference type="EMBL" id="MBG3878720.1"/>
    </source>
</evidence>
<keyword evidence="2" id="KW-0813">Transport</keyword>
<gene>
    <name evidence="6" type="ORF">FVW20_17350</name>
</gene>
<keyword evidence="7" id="KW-1185">Reference proteome</keyword>
<evidence type="ECO:0000256" key="1">
    <source>
        <dbReference type="ARBA" id="ARBA00005417"/>
    </source>
</evidence>
<comment type="caution">
    <text evidence="6">The sequence shown here is derived from an EMBL/GenBank/DDBJ whole genome shotgun (WGS) entry which is preliminary data.</text>
</comment>
<evidence type="ECO:0000256" key="2">
    <source>
        <dbReference type="ARBA" id="ARBA00022448"/>
    </source>
</evidence>